<dbReference type="OrthoDB" id="341421at2759"/>
<feature type="domain" description="SET" evidence="5">
    <location>
        <begin position="28"/>
        <end position="274"/>
    </location>
</feature>
<organism evidence="6 7">
    <name type="scientific">Colletotrichum sublineola</name>
    <name type="common">Sorghum anthracnose fungus</name>
    <dbReference type="NCBI Taxonomy" id="1173701"/>
    <lineage>
        <taxon>Eukaryota</taxon>
        <taxon>Fungi</taxon>
        <taxon>Dikarya</taxon>
        <taxon>Ascomycota</taxon>
        <taxon>Pezizomycotina</taxon>
        <taxon>Sordariomycetes</taxon>
        <taxon>Hypocreomycetidae</taxon>
        <taxon>Glomerellales</taxon>
        <taxon>Glomerellaceae</taxon>
        <taxon>Colletotrichum</taxon>
        <taxon>Colletotrichum graminicola species complex</taxon>
    </lineage>
</organism>
<keyword evidence="1" id="KW-0489">Methyltransferase</keyword>
<dbReference type="GO" id="GO:0016279">
    <property type="term" value="F:protein-lysine N-methyltransferase activity"/>
    <property type="evidence" value="ECO:0007669"/>
    <property type="project" value="InterPro"/>
</dbReference>
<protein>
    <submittedName>
        <fullName evidence="6">Putative SET domain-containing protein</fullName>
    </submittedName>
</protein>
<dbReference type="eggNOG" id="KOG1338">
    <property type="taxonomic scope" value="Eukaryota"/>
</dbReference>
<evidence type="ECO:0000256" key="4">
    <source>
        <dbReference type="SAM" id="MobiDB-lite"/>
    </source>
</evidence>
<dbReference type="CDD" id="cd19178">
    <property type="entry name" value="SET_SETD6"/>
    <property type="match status" value="1"/>
</dbReference>
<dbReference type="EMBL" id="JMSE01000772">
    <property type="protein sequence ID" value="KDN67823.1"/>
    <property type="molecule type" value="Genomic_DNA"/>
</dbReference>
<evidence type="ECO:0000313" key="6">
    <source>
        <dbReference type="EMBL" id="KDN67823.1"/>
    </source>
</evidence>
<evidence type="ECO:0000256" key="3">
    <source>
        <dbReference type="ARBA" id="ARBA00022691"/>
    </source>
</evidence>
<dbReference type="InterPro" id="IPR001214">
    <property type="entry name" value="SET_dom"/>
</dbReference>
<evidence type="ECO:0000256" key="2">
    <source>
        <dbReference type="ARBA" id="ARBA00022679"/>
    </source>
</evidence>
<feature type="region of interest" description="Disordered" evidence="4">
    <location>
        <begin position="456"/>
        <end position="478"/>
    </location>
</feature>
<dbReference type="Pfam" id="PF09273">
    <property type="entry name" value="Rubis-subs-bind"/>
    <property type="match status" value="1"/>
</dbReference>
<dbReference type="InterPro" id="IPR015353">
    <property type="entry name" value="Rubisco_LSMT_subst-bd"/>
</dbReference>
<gene>
    <name evidence="6" type="ORF">CSUB01_04769</name>
</gene>
<dbReference type="HOGENOM" id="CLU_017135_0_0_1"/>
<name>A0A066XF66_COLSU</name>
<dbReference type="OMA" id="NAHVNHG"/>
<dbReference type="GO" id="GO:0032259">
    <property type="term" value="P:methylation"/>
    <property type="evidence" value="ECO:0007669"/>
    <property type="project" value="UniProtKB-KW"/>
</dbReference>
<dbReference type="Proteomes" id="UP000027238">
    <property type="component" value="Unassembled WGS sequence"/>
</dbReference>
<dbReference type="InterPro" id="IPR050600">
    <property type="entry name" value="SETD3_SETD6_MTase"/>
</dbReference>
<dbReference type="InterPro" id="IPR036464">
    <property type="entry name" value="Rubisco_LSMT_subst-bd_sf"/>
</dbReference>
<dbReference type="GO" id="GO:0005634">
    <property type="term" value="C:nucleus"/>
    <property type="evidence" value="ECO:0007669"/>
    <property type="project" value="TreeGrafter"/>
</dbReference>
<evidence type="ECO:0000259" key="5">
    <source>
        <dbReference type="PROSITE" id="PS50280"/>
    </source>
</evidence>
<dbReference type="Gene3D" id="3.90.1420.10">
    <property type="entry name" value="Rubisco LSMT, substrate-binding domain"/>
    <property type="match status" value="1"/>
</dbReference>
<dbReference type="AlphaFoldDB" id="A0A066XF66"/>
<keyword evidence="3" id="KW-0949">S-adenosyl-L-methionine</keyword>
<proteinExistence type="predicted"/>
<dbReference type="Gene3D" id="3.90.1410.10">
    <property type="entry name" value="set domain protein methyltransferase, domain 1"/>
    <property type="match status" value="1"/>
</dbReference>
<evidence type="ECO:0000256" key="1">
    <source>
        <dbReference type="ARBA" id="ARBA00022603"/>
    </source>
</evidence>
<dbReference type="InterPro" id="IPR046341">
    <property type="entry name" value="SET_dom_sf"/>
</dbReference>
<sequence length="478" mass="53611">MATTDDFQTASAAFLSWFKSLQGATFHDGIQIVDLRGQDAGRGIVATKDIAPETVLFTIPRKSIINIETSELPKKIPQVFTGNDGDDEDMENEPLDSWGSLILVMIYEYLQGDASPWRPYFEVLPDKFDTLMFWESPDLEYLKGSAVLSKIGKDEADEMFRSRILPVISANPAIFFPQHVSPPTESELLQLAHRMGSIIMAYAFDLENEEEPEQEDEEWVEDREGKTMLGMVPMADILNADAEFNAHVNHGEDDLSVTALRPIKAGEEILNYYGPHPNSELLRRYGYVTPKHSRYDVVEIPWDLVQSTLNEQLGLTDEVWKQVAEHVDPEDLEDVFVLERESGDPDSEGRLTTPAKVQEVSAELEEQLKDVLKAIKKVRGDLIPDKRKRDEVYQRVVATTLQKLLAQYPTTAEEDEALLASGSLTSRQKMAVEVRLGEKRLIKEALQVAGLSNTAAGADEVAADEGQERSSKRTRTAQ</sequence>
<dbReference type="InterPro" id="IPR044430">
    <property type="entry name" value="SETD6_SET"/>
</dbReference>
<accession>A0A066XF66</accession>
<keyword evidence="2" id="KW-0808">Transferase</keyword>
<dbReference type="Pfam" id="PF00856">
    <property type="entry name" value="SET"/>
    <property type="match status" value="1"/>
</dbReference>
<dbReference type="PANTHER" id="PTHR13271">
    <property type="entry name" value="UNCHARACTERIZED PUTATIVE METHYLTRANSFERASE"/>
    <property type="match status" value="1"/>
</dbReference>
<evidence type="ECO:0000313" key="7">
    <source>
        <dbReference type="Proteomes" id="UP000027238"/>
    </source>
</evidence>
<dbReference type="SUPFAM" id="SSF81822">
    <property type="entry name" value="RuBisCo LSMT C-terminal, substrate-binding domain"/>
    <property type="match status" value="1"/>
</dbReference>
<keyword evidence="7" id="KW-1185">Reference proteome</keyword>
<dbReference type="STRING" id="1173701.A0A066XF66"/>
<comment type="caution">
    <text evidence="6">The sequence shown here is derived from an EMBL/GenBank/DDBJ whole genome shotgun (WGS) entry which is preliminary data.</text>
</comment>
<dbReference type="PROSITE" id="PS50280">
    <property type="entry name" value="SET"/>
    <property type="match status" value="1"/>
</dbReference>
<dbReference type="FunFam" id="3.90.1410.10:FF:000007">
    <property type="entry name" value="Ribosomal lysine N-methyltransferase 4"/>
    <property type="match status" value="1"/>
</dbReference>
<dbReference type="PANTHER" id="PTHR13271:SF34">
    <property type="entry name" value="N-LYSINE METHYLTRANSFERASE SETD6"/>
    <property type="match status" value="1"/>
</dbReference>
<dbReference type="SUPFAM" id="SSF82199">
    <property type="entry name" value="SET domain"/>
    <property type="match status" value="1"/>
</dbReference>
<reference evidence="7" key="1">
    <citation type="journal article" date="2014" name="Genome Announc.">
        <title>Draft genome sequence of Colletotrichum sublineola, a destructive pathogen of cultivated sorghum.</title>
        <authorList>
            <person name="Baroncelli R."/>
            <person name="Sanz-Martin J.M."/>
            <person name="Rech G.E."/>
            <person name="Sukno S.A."/>
            <person name="Thon M.R."/>
        </authorList>
    </citation>
    <scope>NUCLEOTIDE SEQUENCE [LARGE SCALE GENOMIC DNA]</scope>
    <source>
        <strain evidence="7">TX430BB</strain>
    </source>
</reference>